<proteinExistence type="predicted"/>
<feature type="domain" description="YjiS-like" evidence="1">
    <location>
        <begin position="42"/>
        <end position="78"/>
    </location>
</feature>
<gene>
    <name evidence="2" type="ORF">GGE60_003989</name>
</gene>
<dbReference type="Proteomes" id="UP000543836">
    <property type="component" value="Unassembled WGS sequence"/>
</dbReference>
<keyword evidence="3" id="KW-1185">Reference proteome</keyword>
<dbReference type="RefSeq" id="WP_245276568.1">
    <property type="nucleotide sequence ID" value="NZ_JACIIG010000010.1"/>
</dbReference>
<organism evidence="2 3">
    <name type="scientific">Rhizobium leucaenae</name>
    <dbReference type="NCBI Taxonomy" id="29450"/>
    <lineage>
        <taxon>Bacteria</taxon>
        <taxon>Pseudomonadati</taxon>
        <taxon>Pseudomonadota</taxon>
        <taxon>Alphaproteobacteria</taxon>
        <taxon>Hyphomicrobiales</taxon>
        <taxon>Rhizobiaceae</taxon>
        <taxon>Rhizobium/Agrobacterium group</taxon>
        <taxon>Rhizobium</taxon>
    </lineage>
</organism>
<protein>
    <submittedName>
        <fullName evidence="2">Uncharacterized protein YjiS (DUF1127 family)</fullName>
    </submittedName>
</protein>
<evidence type="ECO:0000313" key="3">
    <source>
        <dbReference type="Proteomes" id="UP000543836"/>
    </source>
</evidence>
<dbReference type="EMBL" id="JACIIG010000010">
    <property type="protein sequence ID" value="MBB4569861.1"/>
    <property type="molecule type" value="Genomic_DNA"/>
</dbReference>
<accession>A0A7W6ZW56</accession>
<name>A0A7W6ZW56_9HYPH</name>
<evidence type="ECO:0000259" key="1">
    <source>
        <dbReference type="Pfam" id="PF06568"/>
    </source>
</evidence>
<dbReference type="AlphaFoldDB" id="A0A7W6ZW56"/>
<dbReference type="Pfam" id="PF06568">
    <property type="entry name" value="YjiS-like"/>
    <property type="match status" value="1"/>
</dbReference>
<comment type="caution">
    <text evidence="2">The sequence shown here is derived from an EMBL/GenBank/DDBJ whole genome shotgun (WGS) entry which is preliminary data.</text>
</comment>
<evidence type="ECO:0000313" key="2">
    <source>
        <dbReference type="EMBL" id="MBB4569861.1"/>
    </source>
</evidence>
<dbReference type="InterPro" id="IPR009506">
    <property type="entry name" value="YjiS-like"/>
</dbReference>
<sequence>MSRSSEQEMDTIETIHVDKAAIVVRLKAPSAFMPILRLPRRLFDAFAVWLQKRESRWTLRYLTDDELHDIGLTRREARAEVSKSFFWG</sequence>
<reference evidence="2 3" key="1">
    <citation type="submission" date="2020-08" db="EMBL/GenBank/DDBJ databases">
        <title>Genomic Encyclopedia of Type Strains, Phase IV (KMG-V): Genome sequencing to study the core and pangenomes of soil and plant-associated prokaryotes.</title>
        <authorList>
            <person name="Whitman W."/>
        </authorList>
    </citation>
    <scope>NUCLEOTIDE SEQUENCE [LARGE SCALE GENOMIC DNA]</scope>
    <source>
        <strain evidence="2 3">SEMIA 492</strain>
    </source>
</reference>